<gene>
    <name evidence="4" type="ORF">LSAT_V11C500279190</name>
</gene>
<dbReference type="Proteomes" id="UP000235145">
    <property type="component" value="Unassembled WGS sequence"/>
</dbReference>
<keyword evidence="1" id="KW-0833">Ubl conjugation pathway</keyword>
<dbReference type="InterPro" id="IPR001012">
    <property type="entry name" value="UBX_dom"/>
</dbReference>
<proteinExistence type="predicted"/>
<evidence type="ECO:0000313" key="4">
    <source>
        <dbReference type="EMBL" id="KAJ0202904.1"/>
    </source>
</evidence>
<dbReference type="CDD" id="cd01767">
    <property type="entry name" value="UBX"/>
    <property type="match status" value="1"/>
</dbReference>
<keyword evidence="5" id="KW-1185">Reference proteome</keyword>
<evidence type="ECO:0000313" key="5">
    <source>
        <dbReference type="Proteomes" id="UP000235145"/>
    </source>
</evidence>
<evidence type="ECO:0000256" key="1">
    <source>
        <dbReference type="ARBA" id="ARBA00022786"/>
    </source>
</evidence>
<reference evidence="4 5" key="1">
    <citation type="journal article" date="2017" name="Nat. Commun.">
        <title>Genome assembly with in vitro proximity ligation data and whole-genome triplication in lettuce.</title>
        <authorList>
            <person name="Reyes-Chin-Wo S."/>
            <person name="Wang Z."/>
            <person name="Yang X."/>
            <person name="Kozik A."/>
            <person name="Arikit S."/>
            <person name="Song C."/>
            <person name="Xia L."/>
            <person name="Froenicke L."/>
            <person name="Lavelle D.O."/>
            <person name="Truco M.J."/>
            <person name="Xia R."/>
            <person name="Zhu S."/>
            <person name="Xu C."/>
            <person name="Xu H."/>
            <person name="Xu X."/>
            <person name="Cox K."/>
            <person name="Korf I."/>
            <person name="Meyers B.C."/>
            <person name="Michelmore R.W."/>
        </authorList>
    </citation>
    <scope>NUCLEOTIDE SEQUENCE [LARGE SCALE GENOMIC DNA]</scope>
    <source>
        <strain evidence="5">cv. Salinas</strain>
        <tissue evidence="4">Seedlings</tissue>
    </source>
</reference>
<protein>
    <recommendedName>
        <fullName evidence="3">UBX domain-containing protein</fullName>
    </recommendedName>
</protein>
<dbReference type="PANTHER" id="PTHR47770:SF1">
    <property type="entry name" value="PLANT UBX DOMAIN-CONTAINING PROTEIN 11"/>
    <property type="match status" value="1"/>
</dbReference>
<dbReference type="AlphaFoldDB" id="A0A9R1VCT8"/>
<dbReference type="SUPFAM" id="SSF54236">
    <property type="entry name" value="Ubiquitin-like"/>
    <property type="match status" value="1"/>
</dbReference>
<feature type="compositionally biased region" description="Low complexity" evidence="2">
    <location>
        <begin position="86"/>
        <end position="105"/>
    </location>
</feature>
<dbReference type="Pfam" id="PF00789">
    <property type="entry name" value="UBX"/>
    <property type="match status" value="1"/>
</dbReference>
<evidence type="ECO:0000256" key="2">
    <source>
        <dbReference type="SAM" id="MobiDB-lite"/>
    </source>
</evidence>
<dbReference type="PROSITE" id="PS50033">
    <property type="entry name" value="UBX"/>
    <property type="match status" value="1"/>
</dbReference>
<organism evidence="4 5">
    <name type="scientific">Lactuca sativa</name>
    <name type="common">Garden lettuce</name>
    <dbReference type="NCBI Taxonomy" id="4236"/>
    <lineage>
        <taxon>Eukaryota</taxon>
        <taxon>Viridiplantae</taxon>
        <taxon>Streptophyta</taxon>
        <taxon>Embryophyta</taxon>
        <taxon>Tracheophyta</taxon>
        <taxon>Spermatophyta</taxon>
        <taxon>Magnoliopsida</taxon>
        <taxon>eudicotyledons</taxon>
        <taxon>Gunneridae</taxon>
        <taxon>Pentapetalae</taxon>
        <taxon>asterids</taxon>
        <taxon>campanulids</taxon>
        <taxon>Asterales</taxon>
        <taxon>Asteraceae</taxon>
        <taxon>Cichorioideae</taxon>
        <taxon>Cichorieae</taxon>
        <taxon>Lactucinae</taxon>
        <taxon>Lactuca</taxon>
    </lineage>
</organism>
<feature type="domain" description="UBX" evidence="3">
    <location>
        <begin position="190"/>
        <end position="242"/>
    </location>
</feature>
<evidence type="ECO:0000259" key="3">
    <source>
        <dbReference type="PROSITE" id="PS50033"/>
    </source>
</evidence>
<dbReference type="PANTHER" id="PTHR47770">
    <property type="entry name" value="PLANT UBX DOMAIN-CONTAINING PROTEIN 11"/>
    <property type="match status" value="1"/>
</dbReference>
<dbReference type="InterPro" id="IPR029071">
    <property type="entry name" value="Ubiquitin-like_domsf"/>
</dbReference>
<sequence>MKGLSFHSKSPWILASLHSIVRSHEVIGMDQHVYITHAKLPMALSLNVEGFVTGEVLASTPKKEWLSLHETTATFLSATLLSRQSEQIPSTIPPSTSRETRSSSTLSINTNDNALVDKKDVDHGKKKSDNFATEKLKIGDKLEDPVTISSKSVKQVITNATKSEAPQVVKDVKKAEKVYIDNSDLDSNTNKSIDIHLNIRLPRGISVQEKFEPTSTLKMVKNYIDEKQESSIGHYDLAIPYPHNVFIDQVPHLKSTSHYKPQSVIPNHYTSVSTVATSAPDGEGYFSLRRKVLSYVNPLPYLRGNNSAYCYVFLGSNLGSFLGSRRSYVVTVNQINNQSSSRF</sequence>
<dbReference type="EMBL" id="NBSK02000005">
    <property type="protein sequence ID" value="KAJ0202904.1"/>
    <property type="molecule type" value="Genomic_DNA"/>
</dbReference>
<accession>A0A9R1VCT8</accession>
<comment type="caution">
    <text evidence="4">The sequence shown here is derived from an EMBL/GenBank/DDBJ whole genome shotgun (WGS) entry which is preliminary data.</text>
</comment>
<name>A0A9R1VCT8_LACSA</name>
<feature type="region of interest" description="Disordered" evidence="2">
    <location>
        <begin position="86"/>
        <end position="111"/>
    </location>
</feature>
<dbReference type="Gene3D" id="3.10.20.90">
    <property type="entry name" value="Phosphatidylinositol 3-kinase Catalytic Subunit, Chain A, domain 1"/>
    <property type="match status" value="1"/>
</dbReference>